<dbReference type="OrthoDB" id="529273at2759"/>
<keyword evidence="6" id="KW-0325">Glycoprotein</keyword>
<keyword evidence="3" id="KW-0808">Transferase</keyword>
<protein>
    <recommendedName>
        <fullName evidence="7">EGF domain-specific O-linked N-acetylglucosamine transferase</fullName>
        <ecNumber evidence="1">2.4.1.255</ecNumber>
    </recommendedName>
    <alternativeName>
        <fullName evidence="8">Extracellular O-linked N-acetylglucosamine transferase</fullName>
    </alternativeName>
</protein>
<evidence type="ECO:0000259" key="12">
    <source>
        <dbReference type="Pfam" id="PF04577"/>
    </source>
</evidence>
<evidence type="ECO:0000256" key="2">
    <source>
        <dbReference type="ARBA" id="ARBA00022676"/>
    </source>
</evidence>
<feature type="domain" description="Glycosyltransferase 61 catalytic" evidence="12">
    <location>
        <begin position="368"/>
        <end position="448"/>
    </location>
</feature>
<accession>A0A5C3QRM4</accession>
<name>A0A5C3QRM4_9AGAR</name>
<evidence type="ECO:0000256" key="10">
    <source>
        <dbReference type="ARBA" id="ARBA00049432"/>
    </source>
</evidence>
<evidence type="ECO:0000256" key="1">
    <source>
        <dbReference type="ARBA" id="ARBA00011970"/>
    </source>
</evidence>
<dbReference type="EMBL" id="ML178818">
    <property type="protein sequence ID" value="TFL04625.1"/>
    <property type="molecule type" value="Genomic_DNA"/>
</dbReference>
<dbReference type="InterPro" id="IPR007657">
    <property type="entry name" value="Glycosyltransferase_61"/>
</dbReference>
<dbReference type="InterPro" id="IPR049625">
    <property type="entry name" value="Glyco_transf_61_cat"/>
</dbReference>
<reference evidence="13 14" key="1">
    <citation type="journal article" date="2019" name="Nat. Ecol. Evol.">
        <title>Megaphylogeny resolves global patterns of mushroom evolution.</title>
        <authorList>
            <person name="Varga T."/>
            <person name="Krizsan K."/>
            <person name="Foldi C."/>
            <person name="Dima B."/>
            <person name="Sanchez-Garcia M."/>
            <person name="Sanchez-Ramirez S."/>
            <person name="Szollosi G.J."/>
            <person name="Szarkandi J.G."/>
            <person name="Papp V."/>
            <person name="Albert L."/>
            <person name="Andreopoulos W."/>
            <person name="Angelini C."/>
            <person name="Antonin V."/>
            <person name="Barry K.W."/>
            <person name="Bougher N.L."/>
            <person name="Buchanan P."/>
            <person name="Buyck B."/>
            <person name="Bense V."/>
            <person name="Catcheside P."/>
            <person name="Chovatia M."/>
            <person name="Cooper J."/>
            <person name="Damon W."/>
            <person name="Desjardin D."/>
            <person name="Finy P."/>
            <person name="Geml J."/>
            <person name="Haridas S."/>
            <person name="Hughes K."/>
            <person name="Justo A."/>
            <person name="Karasinski D."/>
            <person name="Kautmanova I."/>
            <person name="Kiss B."/>
            <person name="Kocsube S."/>
            <person name="Kotiranta H."/>
            <person name="LaButti K.M."/>
            <person name="Lechner B.E."/>
            <person name="Liimatainen K."/>
            <person name="Lipzen A."/>
            <person name="Lukacs Z."/>
            <person name="Mihaltcheva S."/>
            <person name="Morgado L.N."/>
            <person name="Niskanen T."/>
            <person name="Noordeloos M.E."/>
            <person name="Ohm R.A."/>
            <person name="Ortiz-Santana B."/>
            <person name="Ovrebo C."/>
            <person name="Racz N."/>
            <person name="Riley R."/>
            <person name="Savchenko A."/>
            <person name="Shiryaev A."/>
            <person name="Soop K."/>
            <person name="Spirin V."/>
            <person name="Szebenyi C."/>
            <person name="Tomsovsky M."/>
            <person name="Tulloss R.E."/>
            <person name="Uehling J."/>
            <person name="Grigoriev I.V."/>
            <person name="Vagvolgyi C."/>
            <person name="Papp T."/>
            <person name="Martin F.M."/>
            <person name="Miettinen O."/>
            <person name="Hibbett D.S."/>
            <person name="Nagy L.G."/>
        </authorList>
    </citation>
    <scope>NUCLEOTIDE SEQUENCE [LARGE SCALE GENOMIC DNA]</scope>
    <source>
        <strain evidence="13 14">CBS 309.79</strain>
    </source>
</reference>
<dbReference type="GO" id="GO:0097363">
    <property type="term" value="F:protein O-acetylglucosaminyltransferase activity"/>
    <property type="evidence" value="ECO:0007669"/>
    <property type="project" value="UniProtKB-EC"/>
</dbReference>
<dbReference type="Pfam" id="PF04577">
    <property type="entry name" value="Glyco_transf_61"/>
    <property type="match status" value="1"/>
</dbReference>
<evidence type="ECO:0000256" key="3">
    <source>
        <dbReference type="ARBA" id="ARBA00022679"/>
    </source>
</evidence>
<dbReference type="GO" id="GO:0005788">
    <property type="term" value="C:endoplasmic reticulum lumen"/>
    <property type="evidence" value="ECO:0007669"/>
    <property type="project" value="TreeGrafter"/>
</dbReference>
<comment type="catalytic activity">
    <reaction evidence="9">
        <text>L-seryl-[protein] + UDP-N-acetyl-alpha-D-glucosamine = 3-O-(N-acetyl-beta-D-glucosaminyl)-L-seryl-[protein] + UDP + H(+)</text>
        <dbReference type="Rhea" id="RHEA:48904"/>
        <dbReference type="Rhea" id="RHEA-COMP:9863"/>
        <dbReference type="Rhea" id="RHEA-COMP:12251"/>
        <dbReference type="ChEBI" id="CHEBI:15378"/>
        <dbReference type="ChEBI" id="CHEBI:29999"/>
        <dbReference type="ChEBI" id="CHEBI:57705"/>
        <dbReference type="ChEBI" id="CHEBI:58223"/>
        <dbReference type="ChEBI" id="CHEBI:90838"/>
        <dbReference type="EC" id="2.4.1.255"/>
    </reaction>
</comment>
<gene>
    <name evidence="13" type="ORF">BDV98DRAFT_325347</name>
</gene>
<keyword evidence="14" id="KW-1185">Reference proteome</keyword>
<keyword evidence="5" id="KW-0256">Endoplasmic reticulum</keyword>
<proteinExistence type="predicted"/>
<organism evidence="13 14">
    <name type="scientific">Pterulicium gracile</name>
    <dbReference type="NCBI Taxonomy" id="1884261"/>
    <lineage>
        <taxon>Eukaryota</taxon>
        <taxon>Fungi</taxon>
        <taxon>Dikarya</taxon>
        <taxon>Basidiomycota</taxon>
        <taxon>Agaricomycotina</taxon>
        <taxon>Agaricomycetes</taxon>
        <taxon>Agaricomycetidae</taxon>
        <taxon>Agaricales</taxon>
        <taxon>Pleurotineae</taxon>
        <taxon>Pterulaceae</taxon>
        <taxon>Pterulicium</taxon>
    </lineage>
</organism>
<sequence>MRRSFYSAFSCRFHRPISIKPRHILITFALVVLFLIFLTSTYPHQPSSLTAKSSSVPPPTTLPELQLLNLTQSNNSANTLTAERYCDDRFGPSYLYDLRHNSFQYCSPKPHNDARLTCFHTRRRTPTQLDSFCIAQGALLSASKRKFTLDCSIRRPSKQETREGLVRFDAIRGYWYETGPRYIFYKFFTKFKVADDWSSFSPRSLLPSLFRSKTQPIYTILIKREGSQNLFHSLMEIWSLTQSLDVLRLTTDPQTGSAYFDTPTNAQVVILDDHPDGPYLDLWTMMAVRPPVRLEQALKSRKGTMLAASPGIKHNVIIPLAGAANAIWDNDWEDRNCEHAAPLLKLFVRRVLNHVGVRPFEAPAEGVPAQTKKKKIRVTYILRTESRRLLHFDALLASARLAFGPDVDPRVVDFASLSFAEQVYIVHYETDVLVGVHGAGLTHTMFLHGDGGGKAMVEIQPDVMHYKGFRNLARMLGCGYFMEKGHSEDAIKEERSGERVERTDLDSTSTESQAQDEHLRRRRFDWHLLDVSIGEKEFLDVVGEAVGYVRGWRERTP</sequence>
<evidence type="ECO:0000256" key="5">
    <source>
        <dbReference type="ARBA" id="ARBA00022824"/>
    </source>
</evidence>
<dbReference type="PANTHER" id="PTHR20961">
    <property type="entry name" value="GLYCOSYLTRANSFERASE"/>
    <property type="match status" value="1"/>
</dbReference>
<comment type="catalytic activity">
    <reaction evidence="10">
        <text>L-threonyl-[protein] + UDP-N-acetyl-alpha-D-glucosamine = 3-O-(N-acetyl-beta-D-glucosaminyl)-L-threonyl-[protein] + UDP + H(+)</text>
        <dbReference type="Rhea" id="RHEA:48908"/>
        <dbReference type="Rhea" id="RHEA-COMP:11060"/>
        <dbReference type="Rhea" id="RHEA-COMP:12252"/>
        <dbReference type="ChEBI" id="CHEBI:15378"/>
        <dbReference type="ChEBI" id="CHEBI:30013"/>
        <dbReference type="ChEBI" id="CHEBI:57705"/>
        <dbReference type="ChEBI" id="CHEBI:58223"/>
        <dbReference type="ChEBI" id="CHEBI:90840"/>
        <dbReference type="EC" id="2.4.1.255"/>
    </reaction>
</comment>
<evidence type="ECO:0000256" key="6">
    <source>
        <dbReference type="ARBA" id="ARBA00023180"/>
    </source>
</evidence>
<dbReference type="Proteomes" id="UP000305067">
    <property type="component" value="Unassembled WGS sequence"/>
</dbReference>
<evidence type="ECO:0000256" key="9">
    <source>
        <dbReference type="ARBA" id="ARBA00048317"/>
    </source>
</evidence>
<evidence type="ECO:0000256" key="7">
    <source>
        <dbReference type="ARBA" id="ARBA00040944"/>
    </source>
</evidence>
<evidence type="ECO:0000313" key="13">
    <source>
        <dbReference type="EMBL" id="TFL04625.1"/>
    </source>
</evidence>
<evidence type="ECO:0000256" key="4">
    <source>
        <dbReference type="ARBA" id="ARBA00022729"/>
    </source>
</evidence>
<evidence type="ECO:0000256" key="8">
    <source>
        <dbReference type="ARBA" id="ARBA00042574"/>
    </source>
</evidence>
<feature type="region of interest" description="Disordered" evidence="11">
    <location>
        <begin position="489"/>
        <end position="516"/>
    </location>
</feature>
<feature type="compositionally biased region" description="Basic and acidic residues" evidence="11">
    <location>
        <begin position="489"/>
        <end position="505"/>
    </location>
</feature>
<dbReference type="PANTHER" id="PTHR20961:SF148">
    <property type="entry name" value="EGF DOMAIN-SPECIFIC O-LINKED N-ACETYLGLUCOSAMINE TRANSFERASE"/>
    <property type="match status" value="1"/>
</dbReference>
<dbReference type="AlphaFoldDB" id="A0A5C3QRM4"/>
<dbReference type="STRING" id="1884261.A0A5C3QRM4"/>
<keyword evidence="2" id="KW-0328">Glycosyltransferase</keyword>
<evidence type="ECO:0000313" key="14">
    <source>
        <dbReference type="Proteomes" id="UP000305067"/>
    </source>
</evidence>
<evidence type="ECO:0000256" key="11">
    <source>
        <dbReference type="SAM" id="MobiDB-lite"/>
    </source>
</evidence>
<keyword evidence="4" id="KW-0732">Signal</keyword>
<dbReference type="EC" id="2.4.1.255" evidence="1"/>